<feature type="domain" description="Homeobox" evidence="14">
    <location>
        <begin position="186"/>
        <end position="222"/>
    </location>
</feature>
<dbReference type="CDD" id="cd00086">
    <property type="entry name" value="homeodomain"/>
    <property type="match status" value="1"/>
</dbReference>
<comment type="subcellular location">
    <subcellularLocation>
        <location evidence="2 11 12">Nucleus</location>
    </subcellularLocation>
</comment>
<keyword evidence="9 11" id="KW-0539">Nucleus</keyword>
<comment type="caution">
    <text evidence="15">The sequence shown here is derived from an EMBL/GenBank/DDBJ whole genome shotgun (WGS) entry which is preliminary data.</text>
</comment>
<dbReference type="InterPro" id="IPR009057">
    <property type="entry name" value="Homeodomain-like_sf"/>
</dbReference>
<name>A0AA41MQ62_SCICA</name>
<keyword evidence="4" id="KW-0217">Developmental protein</keyword>
<dbReference type="GO" id="GO:0048706">
    <property type="term" value="P:embryonic skeletal system development"/>
    <property type="evidence" value="ECO:0007669"/>
    <property type="project" value="UniProtKB-ARBA"/>
</dbReference>
<dbReference type="PROSITE" id="PS50071">
    <property type="entry name" value="HOMEOBOX_2"/>
    <property type="match status" value="1"/>
</dbReference>
<dbReference type="Proteomes" id="UP001166674">
    <property type="component" value="Unassembled WGS sequence"/>
</dbReference>
<evidence type="ECO:0000256" key="2">
    <source>
        <dbReference type="ARBA" id="ARBA00004123"/>
    </source>
</evidence>
<evidence type="ECO:0000256" key="10">
    <source>
        <dbReference type="ARBA" id="ARBA00040116"/>
    </source>
</evidence>
<feature type="DNA-binding region" description="Homeobox" evidence="11">
    <location>
        <begin position="188"/>
        <end position="223"/>
    </location>
</feature>
<dbReference type="PRINTS" id="PR00024">
    <property type="entry name" value="HOMEOBOX"/>
</dbReference>
<dbReference type="InterPro" id="IPR001827">
    <property type="entry name" value="Homeobox_Antennapedia_CS"/>
</dbReference>
<dbReference type="SMART" id="SM00389">
    <property type="entry name" value="HOX"/>
    <property type="match status" value="1"/>
</dbReference>
<dbReference type="PANTHER" id="PTHR45659">
    <property type="entry name" value="HOMEOBOX PROTEIN HOX"/>
    <property type="match status" value="1"/>
</dbReference>
<sequence>MSSSYYVNALFSKYTAGASLFQNAEPTSCSFAPNSQRSGYGAGAGAFASTVPGLYNVNSPLYQSPFASGYGLGADAYGNLPCASYDQNIPGLCSDLAKGACDKAEEGALHGPAEANFRIYPWMRSSGGTRTLWKRSRLERSVVKLGFCVFAPRRTAYASSTIDLTGSEAARPTRATRRWSWRRSFNRYLTRRRRIEIAHALCLTERQIKIWFQNRRMKWKKEHKDEGPSPTAAPEGAVPSAAAAAAAADKAEEEEEDEEEDEEEEE</sequence>
<proteinExistence type="inferred from homology"/>
<evidence type="ECO:0000256" key="9">
    <source>
        <dbReference type="ARBA" id="ARBA00023242"/>
    </source>
</evidence>
<dbReference type="GO" id="GO:0009952">
    <property type="term" value="P:anterior/posterior pattern specification"/>
    <property type="evidence" value="ECO:0007669"/>
    <property type="project" value="TreeGrafter"/>
</dbReference>
<dbReference type="AlphaFoldDB" id="A0AA41MQ62"/>
<evidence type="ECO:0000256" key="13">
    <source>
        <dbReference type="SAM" id="MobiDB-lite"/>
    </source>
</evidence>
<reference evidence="15" key="1">
    <citation type="submission" date="2020-03" db="EMBL/GenBank/DDBJ databases">
        <title>Studies in the Genomics of Life Span.</title>
        <authorList>
            <person name="Glass D."/>
        </authorList>
    </citation>
    <scope>NUCLEOTIDE SEQUENCE</scope>
    <source>
        <strain evidence="15">SUZIE</strain>
        <tissue evidence="15">Muscle</tissue>
    </source>
</reference>
<dbReference type="GO" id="GO:0000981">
    <property type="term" value="F:DNA-binding transcription factor activity, RNA polymerase II-specific"/>
    <property type="evidence" value="ECO:0007669"/>
    <property type="project" value="InterPro"/>
</dbReference>
<evidence type="ECO:0000313" key="15">
    <source>
        <dbReference type="EMBL" id="MBZ3876022.1"/>
    </source>
</evidence>
<evidence type="ECO:0000256" key="5">
    <source>
        <dbReference type="ARBA" id="ARBA00023015"/>
    </source>
</evidence>
<organism evidence="15 16">
    <name type="scientific">Sciurus carolinensis</name>
    <name type="common">Eastern gray squirrel</name>
    <dbReference type="NCBI Taxonomy" id="30640"/>
    <lineage>
        <taxon>Eukaryota</taxon>
        <taxon>Metazoa</taxon>
        <taxon>Chordata</taxon>
        <taxon>Craniata</taxon>
        <taxon>Vertebrata</taxon>
        <taxon>Euteleostomi</taxon>
        <taxon>Mammalia</taxon>
        <taxon>Eutheria</taxon>
        <taxon>Euarchontoglires</taxon>
        <taxon>Glires</taxon>
        <taxon>Rodentia</taxon>
        <taxon>Sciuromorpha</taxon>
        <taxon>Sciuridae</taxon>
        <taxon>Sciurinae</taxon>
        <taxon>Sciurini</taxon>
        <taxon>Sciurus</taxon>
    </lineage>
</organism>
<dbReference type="Gene3D" id="1.10.10.60">
    <property type="entry name" value="Homeodomain-like"/>
    <property type="match status" value="1"/>
</dbReference>
<feature type="region of interest" description="Disordered" evidence="13">
    <location>
        <begin position="219"/>
        <end position="266"/>
    </location>
</feature>
<evidence type="ECO:0000259" key="14">
    <source>
        <dbReference type="PROSITE" id="PS50071"/>
    </source>
</evidence>
<gene>
    <name evidence="15" type="ORF">SUZIE_135860</name>
</gene>
<dbReference type="Pfam" id="PF00046">
    <property type="entry name" value="Homeodomain"/>
    <property type="match status" value="1"/>
</dbReference>
<comment type="similarity">
    <text evidence="3">Belongs to the Antp homeobox family.</text>
</comment>
<evidence type="ECO:0000256" key="6">
    <source>
        <dbReference type="ARBA" id="ARBA00023125"/>
    </source>
</evidence>
<dbReference type="GO" id="GO:0005634">
    <property type="term" value="C:nucleus"/>
    <property type="evidence" value="ECO:0007669"/>
    <property type="project" value="UniProtKB-SubCell"/>
</dbReference>
<evidence type="ECO:0000256" key="7">
    <source>
        <dbReference type="ARBA" id="ARBA00023155"/>
    </source>
</evidence>
<dbReference type="PANTHER" id="PTHR45659:SF12">
    <property type="entry name" value="HOMEOBOX PROTEIN HOX-A7"/>
    <property type="match status" value="1"/>
</dbReference>
<dbReference type="PROSITE" id="PS00032">
    <property type="entry name" value="ANTENNAPEDIA"/>
    <property type="match status" value="1"/>
</dbReference>
<dbReference type="GO" id="GO:0000978">
    <property type="term" value="F:RNA polymerase II cis-regulatory region sequence-specific DNA binding"/>
    <property type="evidence" value="ECO:0007669"/>
    <property type="project" value="TreeGrafter"/>
</dbReference>
<keyword evidence="5" id="KW-0805">Transcription regulation</keyword>
<comment type="function">
    <text evidence="1">Sequence-specific transcription factor which is part of a developmental regulatory system that provides cells with specific positional identities on the anterior-posterior axis.</text>
</comment>
<evidence type="ECO:0000256" key="8">
    <source>
        <dbReference type="ARBA" id="ARBA00023163"/>
    </source>
</evidence>
<dbReference type="InterPro" id="IPR001356">
    <property type="entry name" value="HD"/>
</dbReference>
<keyword evidence="16" id="KW-1185">Reference proteome</keyword>
<feature type="compositionally biased region" description="Acidic residues" evidence="13">
    <location>
        <begin position="251"/>
        <end position="266"/>
    </location>
</feature>
<dbReference type="EMBL" id="JAATJV010264800">
    <property type="protein sequence ID" value="MBZ3876022.1"/>
    <property type="molecule type" value="Genomic_DNA"/>
</dbReference>
<evidence type="ECO:0000256" key="1">
    <source>
        <dbReference type="ARBA" id="ARBA00003263"/>
    </source>
</evidence>
<accession>A0AA41MQ62</accession>
<dbReference type="InterPro" id="IPR020479">
    <property type="entry name" value="HD_metazoa"/>
</dbReference>
<evidence type="ECO:0000313" key="16">
    <source>
        <dbReference type="Proteomes" id="UP001166674"/>
    </source>
</evidence>
<evidence type="ECO:0000256" key="3">
    <source>
        <dbReference type="ARBA" id="ARBA00009107"/>
    </source>
</evidence>
<dbReference type="InterPro" id="IPR050296">
    <property type="entry name" value="Antp_homeobox"/>
</dbReference>
<protein>
    <recommendedName>
        <fullName evidence="10">Homeobox protein Hox-A7</fullName>
    </recommendedName>
</protein>
<keyword evidence="8" id="KW-0804">Transcription</keyword>
<evidence type="ECO:0000256" key="4">
    <source>
        <dbReference type="ARBA" id="ARBA00022473"/>
    </source>
</evidence>
<evidence type="ECO:0000256" key="11">
    <source>
        <dbReference type="PROSITE-ProRule" id="PRU00108"/>
    </source>
</evidence>
<keyword evidence="6 11" id="KW-0238">DNA-binding</keyword>
<dbReference type="PROSITE" id="PS00027">
    <property type="entry name" value="HOMEOBOX_1"/>
    <property type="match status" value="1"/>
</dbReference>
<keyword evidence="7 11" id="KW-0371">Homeobox</keyword>
<evidence type="ECO:0000256" key="12">
    <source>
        <dbReference type="RuleBase" id="RU000682"/>
    </source>
</evidence>
<dbReference type="SUPFAM" id="SSF46689">
    <property type="entry name" value="Homeodomain-like"/>
    <property type="match status" value="1"/>
</dbReference>
<dbReference type="InterPro" id="IPR017970">
    <property type="entry name" value="Homeobox_CS"/>
</dbReference>